<proteinExistence type="predicted"/>
<gene>
    <name evidence="1" type="ORF">RaK2_00161</name>
</gene>
<dbReference type="EMBL" id="JQ513383">
    <property type="protein sequence ID" value="AFA44434.1"/>
    <property type="molecule type" value="Genomic_DNA"/>
</dbReference>
<dbReference type="GeneID" id="14012749"/>
<dbReference type="Proteomes" id="UP000007524">
    <property type="component" value="Segment"/>
</dbReference>
<name>H6X3W8_9CAUD</name>
<dbReference type="OrthoDB" id="24205at10239"/>
<dbReference type="KEGG" id="vg:14012749"/>
<protein>
    <submittedName>
        <fullName evidence="1">Uncharacterized protein</fullName>
    </submittedName>
</protein>
<dbReference type="RefSeq" id="YP_007007316.1">
    <property type="nucleotide sequence ID" value="NC_019526.1"/>
</dbReference>
<evidence type="ECO:0000313" key="1">
    <source>
        <dbReference type="EMBL" id="AFA44434.1"/>
    </source>
</evidence>
<reference evidence="1 2" key="1">
    <citation type="journal article" date="2012" name="J. Virol.">
        <title>Genome of Klebsiella sp.-Infecting Bacteriophage vB_KleM_RaK2.</title>
        <authorList>
            <person name="Simoliunas E."/>
            <person name="Kaliniene L."/>
            <person name="Truncaite L."/>
            <person name="Klausa V."/>
            <person name="Zajanckauskaite A."/>
            <person name="Meskys R."/>
        </authorList>
    </citation>
    <scope>NUCLEOTIDE SEQUENCE [LARGE SCALE GENOMIC DNA]</scope>
</reference>
<evidence type="ECO:0000313" key="2">
    <source>
        <dbReference type="Proteomes" id="UP000007524"/>
    </source>
</evidence>
<keyword evidence="2" id="KW-1185">Reference proteome</keyword>
<organism evidence="1 2">
    <name type="scientific">Klebsiella phage vB_KleM_RaK2</name>
    <dbReference type="NCBI Taxonomy" id="1147094"/>
    <lineage>
        <taxon>Viruses</taxon>
        <taxon>Duplodnaviria</taxon>
        <taxon>Heunggongvirae</taxon>
        <taxon>Uroviricota</taxon>
        <taxon>Caudoviricetes</taxon>
        <taxon>Alcyoneusvirus</taxon>
        <taxon>Alcyoneusvirus RaK2</taxon>
    </lineage>
</organism>
<accession>H6X3W8</accession>
<sequence length="102" mass="11769">MSHPLFDASDFTDKELYAKINEQILRIAKARSIGMSESVISQMQMLLDSYYTEIENRSTKKVISKMEDSDPCVFDLSSYLEDNDGVKKKNESTGKQIYKSQW</sequence>